<dbReference type="InterPro" id="IPR036179">
    <property type="entry name" value="Ig-like_dom_sf"/>
</dbReference>
<keyword evidence="1" id="KW-0433">Leucine-rich repeat</keyword>
<evidence type="ECO:0000313" key="10">
    <source>
        <dbReference type="Proteomes" id="UP000694546"/>
    </source>
</evidence>
<feature type="region of interest" description="Disordered" evidence="5">
    <location>
        <begin position="1"/>
        <end position="23"/>
    </location>
</feature>
<dbReference type="Gene3D" id="2.60.40.10">
    <property type="entry name" value="Immunoglobulins"/>
    <property type="match status" value="1"/>
</dbReference>
<dbReference type="PANTHER" id="PTHR24369:SF213">
    <property type="entry name" value="INSULIN LIKE GROWTH FACTOR BINDING PROTEIN ACID LABILE SUBUNIT"/>
    <property type="match status" value="1"/>
</dbReference>
<evidence type="ECO:0000259" key="8">
    <source>
        <dbReference type="PROSITE" id="PS50835"/>
    </source>
</evidence>
<evidence type="ECO:0000256" key="6">
    <source>
        <dbReference type="SAM" id="Phobius"/>
    </source>
</evidence>
<dbReference type="InterPro" id="IPR007110">
    <property type="entry name" value="Ig-like_dom"/>
</dbReference>
<keyword evidence="6" id="KW-0812">Transmembrane</keyword>
<organism evidence="9 10">
    <name type="scientific">Gadus morhua</name>
    <name type="common">Atlantic cod</name>
    <dbReference type="NCBI Taxonomy" id="8049"/>
    <lineage>
        <taxon>Eukaryota</taxon>
        <taxon>Metazoa</taxon>
        <taxon>Chordata</taxon>
        <taxon>Craniata</taxon>
        <taxon>Vertebrata</taxon>
        <taxon>Euteleostomi</taxon>
        <taxon>Actinopterygii</taxon>
        <taxon>Neopterygii</taxon>
        <taxon>Teleostei</taxon>
        <taxon>Neoteleostei</taxon>
        <taxon>Acanthomorphata</taxon>
        <taxon>Zeiogadaria</taxon>
        <taxon>Gadariae</taxon>
        <taxon>Gadiformes</taxon>
        <taxon>Gadoidei</taxon>
        <taxon>Gadidae</taxon>
        <taxon>Gadus</taxon>
    </lineage>
</organism>
<keyword evidence="4" id="KW-1015">Disulfide bond</keyword>
<reference evidence="9" key="1">
    <citation type="submission" date="2025-08" db="UniProtKB">
        <authorList>
            <consortium name="Ensembl"/>
        </authorList>
    </citation>
    <scope>IDENTIFICATION</scope>
</reference>
<feature type="compositionally biased region" description="Low complexity" evidence="5">
    <location>
        <begin position="526"/>
        <end position="535"/>
    </location>
</feature>
<dbReference type="InterPro" id="IPR001611">
    <property type="entry name" value="Leu-rich_rpt"/>
</dbReference>
<evidence type="ECO:0000256" key="5">
    <source>
        <dbReference type="SAM" id="MobiDB-lite"/>
    </source>
</evidence>
<dbReference type="SUPFAM" id="SSF48726">
    <property type="entry name" value="Immunoglobulin"/>
    <property type="match status" value="1"/>
</dbReference>
<feature type="compositionally biased region" description="Low complexity" evidence="5">
    <location>
        <begin position="450"/>
        <end position="460"/>
    </location>
</feature>
<gene>
    <name evidence="9" type="primary">amigo3</name>
</gene>
<evidence type="ECO:0000256" key="7">
    <source>
        <dbReference type="SAM" id="SignalP"/>
    </source>
</evidence>
<feature type="compositionally biased region" description="Polar residues" evidence="5">
    <location>
        <begin position="536"/>
        <end position="559"/>
    </location>
</feature>
<dbReference type="OrthoDB" id="1394818at2759"/>
<dbReference type="PROSITE" id="PS51450">
    <property type="entry name" value="LRR"/>
    <property type="match status" value="1"/>
</dbReference>
<dbReference type="InterPro" id="IPR032675">
    <property type="entry name" value="LRR_dom_sf"/>
</dbReference>
<accession>A0A8C5CTW9</accession>
<dbReference type="InterPro" id="IPR003599">
    <property type="entry name" value="Ig_sub"/>
</dbReference>
<dbReference type="SUPFAM" id="SSF52058">
    <property type="entry name" value="L domain-like"/>
    <property type="match status" value="1"/>
</dbReference>
<proteinExistence type="predicted"/>
<keyword evidence="10" id="KW-1185">Reference proteome</keyword>
<dbReference type="AlphaFoldDB" id="A0A8C5CTW9"/>
<feature type="compositionally biased region" description="Gly residues" evidence="5">
    <location>
        <begin position="1"/>
        <end position="12"/>
    </location>
</feature>
<feature type="transmembrane region" description="Helical" evidence="6">
    <location>
        <begin position="409"/>
        <end position="428"/>
    </location>
</feature>
<evidence type="ECO:0000313" key="9">
    <source>
        <dbReference type="Ensembl" id="ENSGMOP00000063060.1"/>
    </source>
</evidence>
<dbReference type="Proteomes" id="UP000694546">
    <property type="component" value="Chromosome 13"/>
</dbReference>
<feature type="domain" description="Ig-like" evidence="8">
    <location>
        <begin position="304"/>
        <end position="392"/>
    </location>
</feature>
<dbReference type="SMART" id="SM00409">
    <property type="entry name" value="IG"/>
    <property type="match status" value="1"/>
</dbReference>
<keyword evidence="3" id="KW-0677">Repeat</keyword>
<evidence type="ECO:0000256" key="1">
    <source>
        <dbReference type="ARBA" id="ARBA00022614"/>
    </source>
</evidence>
<feature type="region of interest" description="Disordered" evidence="5">
    <location>
        <begin position="526"/>
        <end position="559"/>
    </location>
</feature>
<evidence type="ECO:0000256" key="3">
    <source>
        <dbReference type="ARBA" id="ARBA00022737"/>
    </source>
</evidence>
<sequence>MFCVGGSDGSGGRESVSAPPRPPRPRLSCVLLSVCVLLGQLSPALGAVCPPGCICGSDILSCTAMGEGLEEVVPAGMPPRTVMMDLSHNRIARLEPGSFSGLARLETLRLNHNQMAEIQPGAFLNASGAALRHLDLSSNHLRVLEAHYFTELSGLEELLLFNNRIARVENHALAGLGRLRKAYLSHNRLTDFPFFSIREDSHPELTMLDLSSNRLLKLPIDDIVNLPLAVQRGLYLHNNSLLCDCSMYGLFRHWEERGYDTVKFFRHEHICLVYGIQRGTVRFFQHARYFENCSATGDLHMPDPQESDVVAYADHRVALHCVTGLRGRHVSFIWVTPNQEYVAPPGNNGSLRMFHNGTLVIAAVKHADGGVYWCMARDRSGRRNETSEVNVTVAVPLEGDVLEGFNTGFTTLLGCVVSLVLVLMYLYLTPCRCPPWRKVTAPPAVVTAPAPAPGAGNDPAAGGGQSSILTPTPPATTEGPGRKVSTNKHVVFMEPIKEQQNGRLRLGPGAMVGHGGHLGPGLLLGAGHPAAKPPGQSQQRAGETDSIVSVFSDTPIMSP</sequence>
<dbReference type="OMA" id="TPCRCPP"/>
<dbReference type="InterPro" id="IPR003591">
    <property type="entry name" value="Leu-rich_rpt_typical-subtyp"/>
</dbReference>
<dbReference type="RefSeq" id="XP_030231275.1">
    <property type="nucleotide sequence ID" value="XM_030375415.1"/>
</dbReference>
<dbReference type="GeneTree" id="ENSGT00950000183146"/>
<reference evidence="9" key="2">
    <citation type="submission" date="2025-09" db="UniProtKB">
        <authorList>
            <consortium name="Ensembl"/>
        </authorList>
    </citation>
    <scope>IDENTIFICATION</scope>
</reference>
<dbReference type="Pfam" id="PF00560">
    <property type="entry name" value="LRR_1"/>
    <property type="match status" value="1"/>
</dbReference>
<dbReference type="Gene3D" id="3.80.10.10">
    <property type="entry name" value="Ribonuclease Inhibitor"/>
    <property type="match status" value="1"/>
</dbReference>
<feature type="chain" id="PRO_5034561696" description="Ig-like domain-containing protein" evidence="7">
    <location>
        <begin position="47"/>
        <end position="559"/>
    </location>
</feature>
<feature type="region of interest" description="Disordered" evidence="5">
    <location>
        <begin position="450"/>
        <end position="483"/>
    </location>
</feature>
<keyword evidence="2 7" id="KW-0732">Signal</keyword>
<dbReference type="PROSITE" id="PS50835">
    <property type="entry name" value="IG_LIKE"/>
    <property type="match status" value="1"/>
</dbReference>
<keyword evidence="6" id="KW-0472">Membrane</keyword>
<dbReference type="GO" id="GO:0005886">
    <property type="term" value="C:plasma membrane"/>
    <property type="evidence" value="ECO:0007669"/>
    <property type="project" value="TreeGrafter"/>
</dbReference>
<evidence type="ECO:0000256" key="2">
    <source>
        <dbReference type="ARBA" id="ARBA00022729"/>
    </source>
</evidence>
<dbReference type="GeneID" id="115557537"/>
<dbReference type="InterPro" id="IPR050541">
    <property type="entry name" value="LRR_TM_domain-containing"/>
</dbReference>
<dbReference type="PANTHER" id="PTHR24369">
    <property type="entry name" value="ANTIGEN BSP, PUTATIVE-RELATED"/>
    <property type="match status" value="1"/>
</dbReference>
<name>A0A8C5CTW9_GADMO</name>
<dbReference type="KEGG" id="gmh:115557537"/>
<keyword evidence="6" id="KW-1133">Transmembrane helix</keyword>
<dbReference type="Pfam" id="PF13855">
    <property type="entry name" value="LRR_8"/>
    <property type="match status" value="2"/>
</dbReference>
<protein>
    <recommendedName>
        <fullName evidence="8">Ig-like domain-containing protein</fullName>
    </recommendedName>
</protein>
<dbReference type="SMART" id="SM00369">
    <property type="entry name" value="LRR_TYP"/>
    <property type="match status" value="6"/>
</dbReference>
<dbReference type="CTD" id="386724"/>
<dbReference type="Ensembl" id="ENSGMOT00000046479.1">
    <property type="protein sequence ID" value="ENSGMOP00000063060.1"/>
    <property type="gene ID" value="ENSGMOG00000028639.1"/>
</dbReference>
<dbReference type="InterPro" id="IPR013783">
    <property type="entry name" value="Ig-like_fold"/>
</dbReference>
<feature type="signal peptide" evidence="7">
    <location>
        <begin position="1"/>
        <end position="46"/>
    </location>
</feature>
<evidence type="ECO:0000256" key="4">
    <source>
        <dbReference type="ARBA" id="ARBA00023157"/>
    </source>
</evidence>